<name>A0ABR2XGE4_9PEZI</name>
<feature type="domain" description="Copper acquisition factor BIM1-like" evidence="9">
    <location>
        <begin position="23"/>
        <end position="92"/>
    </location>
</feature>
<keyword evidence="8" id="KW-0812">Transmembrane</keyword>
<protein>
    <recommendedName>
        <fullName evidence="9">Copper acquisition factor BIM1-like domain-containing protein</fullName>
    </recommendedName>
</protein>
<evidence type="ECO:0000256" key="8">
    <source>
        <dbReference type="SAM" id="Phobius"/>
    </source>
</evidence>
<dbReference type="Proteomes" id="UP001465668">
    <property type="component" value="Unassembled WGS sequence"/>
</dbReference>
<keyword evidence="8" id="KW-1133">Transmembrane helix</keyword>
<keyword evidence="4" id="KW-0732">Signal</keyword>
<dbReference type="Pfam" id="PF20238">
    <property type="entry name" value="BIM1-like_dom"/>
    <property type="match status" value="1"/>
</dbReference>
<keyword evidence="5 8" id="KW-0472">Membrane</keyword>
<evidence type="ECO:0000313" key="11">
    <source>
        <dbReference type="Proteomes" id="UP001465668"/>
    </source>
</evidence>
<evidence type="ECO:0000256" key="1">
    <source>
        <dbReference type="ARBA" id="ARBA00004609"/>
    </source>
</evidence>
<organism evidence="10 11">
    <name type="scientific">Seiridium cardinale</name>
    <dbReference type="NCBI Taxonomy" id="138064"/>
    <lineage>
        <taxon>Eukaryota</taxon>
        <taxon>Fungi</taxon>
        <taxon>Dikarya</taxon>
        <taxon>Ascomycota</taxon>
        <taxon>Pezizomycotina</taxon>
        <taxon>Sordariomycetes</taxon>
        <taxon>Xylariomycetidae</taxon>
        <taxon>Amphisphaeriales</taxon>
        <taxon>Sporocadaceae</taxon>
        <taxon>Seiridium</taxon>
    </lineage>
</organism>
<evidence type="ECO:0000256" key="5">
    <source>
        <dbReference type="ARBA" id="ARBA00023136"/>
    </source>
</evidence>
<evidence type="ECO:0000256" key="7">
    <source>
        <dbReference type="ARBA" id="ARBA00023288"/>
    </source>
</evidence>
<dbReference type="PANTHER" id="PTHR34992:SF10">
    <property type="entry name" value="COPPER ACQUISITION FACTOR BIM1-LIKE DOMAIN-CONTAINING PROTEIN"/>
    <property type="match status" value="1"/>
</dbReference>
<keyword evidence="2" id="KW-1003">Cell membrane</keyword>
<dbReference type="EMBL" id="JARVKM010000056">
    <property type="protein sequence ID" value="KAK9772879.1"/>
    <property type="molecule type" value="Genomic_DNA"/>
</dbReference>
<evidence type="ECO:0000256" key="6">
    <source>
        <dbReference type="ARBA" id="ARBA00023180"/>
    </source>
</evidence>
<dbReference type="PANTHER" id="PTHR34992">
    <property type="entry name" value="HYPHAL ANASTAMOSIS-7 PROTEIN"/>
    <property type="match status" value="1"/>
</dbReference>
<evidence type="ECO:0000256" key="3">
    <source>
        <dbReference type="ARBA" id="ARBA00022622"/>
    </source>
</evidence>
<evidence type="ECO:0000259" key="9">
    <source>
        <dbReference type="Pfam" id="PF20238"/>
    </source>
</evidence>
<gene>
    <name evidence="10" type="ORF">SCAR479_10389</name>
</gene>
<comment type="caution">
    <text evidence="10">The sequence shown here is derived from an EMBL/GenBank/DDBJ whole genome shotgun (WGS) entry which is preliminary data.</text>
</comment>
<keyword evidence="11" id="KW-1185">Reference proteome</keyword>
<reference evidence="10 11" key="1">
    <citation type="submission" date="2024-02" db="EMBL/GenBank/DDBJ databases">
        <title>First draft genome assembly of two strains of Seiridium cardinale.</title>
        <authorList>
            <person name="Emiliani G."/>
            <person name="Scali E."/>
        </authorList>
    </citation>
    <scope>NUCLEOTIDE SEQUENCE [LARGE SCALE GENOMIC DNA]</scope>
    <source>
        <strain evidence="10 11">BM-138-000479</strain>
    </source>
</reference>
<accession>A0ABR2XGE4</accession>
<proteinExistence type="predicted"/>
<evidence type="ECO:0000313" key="10">
    <source>
        <dbReference type="EMBL" id="KAK9772879.1"/>
    </source>
</evidence>
<dbReference type="InterPro" id="IPR046530">
    <property type="entry name" value="BIM1-like_dom"/>
</dbReference>
<sequence length="198" mass="21061">MARLGTIPANYSLGMVPVFDIDGPTSNEYQDNICLSRVPLPAGVEVKPGDNSTVQIVAAAKHGAALYSCVDITFVDSSEAPSLGSISCTNSSSISFSAVSTGNTLEWGCYTAGQMIGLGLGVGLPLLITVSALSYFLWKARKQLKAHEKVPLEAAARRLRKTRAWYGLSGMVVRPDEHTAKGPPILIKDSVIQPLKRS</sequence>
<comment type="subcellular location">
    <subcellularLocation>
        <location evidence="1">Cell membrane</location>
        <topology evidence="1">Lipid-anchor</topology>
        <topology evidence="1">GPI-anchor</topology>
    </subcellularLocation>
</comment>
<keyword evidence="7" id="KW-0449">Lipoprotein</keyword>
<keyword evidence="6" id="KW-0325">Glycoprotein</keyword>
<dbReference type="InterPro" id="IPR046936">
    <property type="entry name" value="BIM1-like"/>
</dbReference>
<keyword evidence="3" id="KW-0336">GPI-anchor</keyword>
<feature type="transmembrane region" description="Helical" evidence="8">
    <location>
        <begin position="115"/>
        <end position="138"/>
    </location>
</feature>
<evidence type="ECO:0000256" key="2">
    <source>
        <dbReference type="ARBA" id="ARBA00022475"/>
    </source>
</evidence>
<evidence type="ECO:0000256" key="4">
    <source>
        <dbReference type="ARBA" id="ARBA00022729"/>
    </source>
</evidence>